<reference evidence="1 2" key="1">
    <citation type="journal article" date="2019" name="Nat. Ecol. Evol.">
        <title>Megaphylogeny resolves global patterns of mushroom evolution.</title>
        <authorList>
            <person name="Varga T."/>
            <person name="Krizsan K."/>
            <person name="Foldi C."/>
            <person name="Dima B."/>
            <person name="Sanchez-Garcia M."/>
            <person name="Sanchez-Ramirez S."/>
            <person name="Szollosi G.J."/>
            <person name="Szarkandi J.G."/>
            <person name="Papp V."/>
            <person name="Albert L."/>
            <person name="Andreopoulos W."/>
            <person name="Angelini C."/>
            <person name="Antonin V."/>
            <person name="Barry K.W."/>
            <person name="Bougher N.L."/>
            <person name="Buchanan P."/>
            <person name="Buyck B."/>
            <person name="Bense V."/>
            <person name="Catcheside P."/>
            <person name="Chovatia M."/>
            <person name="Cooper J."/>
            <person name="Damon W."/>
            <person name="Desjardin D."/>
            <person name="Finy P."/>
            <person name="Geml J."/>
            <person name="Haridas S."/>
            <person name="Hughes K."/>
            <person name="Justo A."/>
            <person name="Karasinski D."/>
            <person name="Kautmanova I."/>
            <person name="Kiss B."/>
            <person name="Kocsube S."/>
            <person name="Kotiranta H."/>
            <person name="LaButti K.M."/>
            <person name="Lechner B.E."/>
            <person name="Liimatainen K."/>
            <person name="Lipzen A."/>
            <person name="Lukacs Z."/>
            <person name="Mihaltcheva S."/>
            <person name="Morgado L.N."/>
            <person name="Niskanen T."/>
            <person name="Noordeloos M.E."/>
            <person name="Ohm R.A."/>
            <person name="Ortiz-Santana B."/>
            <person name="Ovrebo C."/>
            <person name="Racz N."/>
            <person name="Riley R."/>
            <person name="Savchenko A."/>
            <person name="Shiryaev A."/>
            <person name="Soop K."/>
            <person name="Spirin V."/>
            <person name="Szebenyi C."/>
            <person name="Tomsovsky M."/>
            <person name="Tulloss R.E."/>
            <person name="Uehling J."/>
            <person name="Grigoriev I.V."/>
            <person name="Vagvolgyi C."/>
            <person name="Papp T."/>
            <person name="Martin F.M."/>
            <person name="Miettinen O."/>
            <person name="Hibbett D.S."/>
            <person name="Nagy L.G."/>
        </authorList>
    </citation>
    <scope>NUCLEOTIDE SEQUENCE [LARGE SCALE GENOMIC DNA]</scope>
    <source>
        <strain evidence="1 2">HHB13444</strain>
    </source>
</reference>
<dbReference type="InParanoid" id="A0A5C3NNC9"/>
<dbReference type="STRING" id="1314778.A0A5C3NNC9"/>
<feature type="non-terminal residue" evidence="1">
    <location>
        <position position="104"/>
    </location>
</feature>
<protein>
    <submittedName>
        <fullName evidence="1">Uncharacterized protein</fullName>
    </submittedName>
</protein>
<keyword evidence="2" id="KW-1185">Reference proteome</keyword>
<feature type="non-terminal residue" evidence="1">
    <location>
        <position position="1"/>
    </location>
</feature>
<proteinExistence type="predicted"/>
<accession>A0A5C3NNC9</accession>
<organism evidence="1 2">
    <name type="scientific">Polyporus arcularius HHB13444</name>
    <dbReference type="NCBI Taxonomy" id="1314778"/>
    <lineage>
        <taxon>Eukaryota</taxon>
        <taxon>Fungi</taxon>
        <taxon>Dikarya</taxon>
        <taxon>Basidiomycota</taxon>
        <taxon>Agaricomycotina</taxon>
        <taxon>Agaricomycetes</taxon>
        <taxon>Polyporales</taxon>
        <taxon>Polyporaceae</taxon>
        <taxon>Polyporus</taxon>
    </lineage>
</organism>
<evidence type="ECO:0000313" key="1">
    <source>
        <dbReference type="EMBL" id="TFK79016.1"/>
    </source>
</evidence>
<gene>
    <name evidence="1" type="ORF">K466DRAFT_472011</name>
</gene>
<name>A0A5C3NNC9_9APHY</name>
<dbReference type="AlphaFoldDB" id="A0A5C3NNC9"/>
<dbReference type="Proteomes" id="UP000308197">
    <property type="component" value="Unassembled WGS sequence"/>
</dbReference>
<dbReference type="EMBL" id="ML212208">
    <property type="protein sequence ID" value="TFK79016.1"/>
    <property type="molecule type" value="Genomic_DNA"/>
</dbReference>
<evidence type="ECO:0000313" key="2">
    <source>
        <dbReference type="Proteomes" id="UP000308197"/>
    </source>
</evidence>
<sequence>DVAEDIYFSKDFMDAVDDKIINPDDMLLMFSIDSAQLYKSKASDCYIYIWVLFDMSPKLRYKKRYVLPGAIIPGPNKPQDLESFLLPGLMHISALQKQGLKIWD</sequence>